<dbReference type="AlphaFoldDB" id="A0A4Z2F6B8"/>
<dbReference type="Proteomes" id="UP000314294">
    <property type="component" value="Unassembled WGS sequence"/>
</dbReference>
<evidence type="ECO:0000256" key="1">
    <source>
        <dbReference type="SAM" id="MobiDB-lite"/>
    </source>
</evidence>
<accession>A0A4Z2F6B8</accession>
<organism evidence="3 4">
    <name type="scientific">Liparis tanakae</name>
    <name type="common">Tanaka's snailfish</name>
    <dbReference type="NCBI Taxonomy" id="230148"/>
    <lineage>
        <taxon>Eukaryota</taxon>
        <taxon>Metazoa</taxon>
        <taxon>Chordata</taxon>
        <taxon>Craniata</taxon>
        <taxon>Vertebrata</taxon>
        <taxon>Euteleostomi</taxon>
        <taxon>Actinopterygii</taxon>
        <taxon>Neopterygii</taxon>
        <taxon>Teleostei</taxon>
        <taxon>Neoteleostei</taxon>
        <taxon>Acanthomorphata</taxon>
        <taxon>Eupercaria</taxon>
        <taxon>Perciformes</taxon>
        <taxon>Cottioidei</taxon>
        <taxon>Cottales</taxon>
        <taxon>Liparidae</taxon>
        <taxon>Liparis</taxon>
    </lineage>
</organism>
<evidence type="ECO:0000313" key="4">
    <source>
        <dbReference type="Proteomes" id="UP000314294"/>
    </source>
</evidence>
<reference evidence="3 4" key="1">
    <citation type="submission" date="2019-03" db="EMBL/GenBank/DDBJ databases">
        <title>First draft genome of Liparis tanakae, snailfish: a comprehensive survey of snailfish specific genes.</title>
        <authorList>
            <person name="Kim W."/>
            <person name="Song I."/>
            <person name="Jeong J.-H."/>
            <person name="Kim D."/>
            <person name="Kim S."/>
            <person name="Ryu S."/>
            <person name="Song J.Y."/>
            <person name="Lee S.K."/>
        </authorList>
    </citation>
    <scope>NUCLEOTIDE SEQUENCE [LARGE SCALE GENOMIC DNA]</scope>
    <source>
        <tissue evidence="3">Muscle</tissue>
    </source>
</reference>
<sequence length="249" mass="27544">MVTAGLVTLQLSCWVLLRGQAAAVNQRKVYTQSSMAEIRDAALEGHFHVPVARGLHLPVSRVHSQRGEVVGESLIITEHRAHKQREETVSRPVSFWVQIPFLSPPQTDRPSVEYWRVFSTPTGLSGCPSSSSQPAMPAPHSATSAQMFTYRVRRRKGTSGPSTAEHKQSRASDADRRQASAPLDERRTLTTVPLEQTRWMRVVCVSFRPSDTQAEPSVNSSSSRSRASMIGPRLEIPMLLMDTASFGEP</sequence>
<feature type="region of interest" description="Disordered" evidence="1">
    <location>
        <begin position="125"/>
        <end position="187"/>
    </location>
</feature>
<keyword evidence="2" id="KW-0732">Signal</keyword>
<gene>
    <name evidence="3" type="ORF">EYF80_053118</name>
</gene>
<evidence type="ECO:0008006" key="5">
    <source>
        <dbReference type="Google" id="ProtNLM"/>
    </source>
</evidence>
<comment type="caution">
    <text evidence="3">The sequence shown here is derived from an EMBL/GenBank/DDBJ whole genome shotgun (WGS) entry which is preliminary data.</text>
</comment>
<keyword evidence="4" id="KW-1185">Reference proteome</keyword>
<feature type="chain" id="PRO_5021434962" description="Secreted protein" evidence="2">
    <location>
        <begin position="24"/>
        <end position="249"/>
    </location>
</feature>
<dbReference type="EMBL" id="SRLO01001581">
    <property type="protein sequence ID" value="TNN36717.1"/>
    <property type="molecule type" value="Genomic_DNA"/>
</dbReference>
<name>A0A4Z2F6B8_9TELE</name>
<protein>
    <recommendedName>
        <fullName evidence="5">Secreted protein</fullName>
    </recommendedName>
</protein>
<feature type="region of interest" description="Disordered" evidence="1">
    <location>
        <begin position="211"/>
        <end position="230"/>
    </location>
</feature>
<feature type="compositionally biased region" description="Low complexity" evidence="1">
    <location>
        <begin position="128"/>
        <end position="142"/>
    </location>
</feature>
<evidence type="ECO:0000256" key="2">
    <source>
        <dbReference type="SAM" id="SignalP"/>
    </source>
</evidence>
<evidence type="ECO:0000313" key="3">
    <source>
        <dbReference type="EMBL" id="TNN36717.1"/>
    </source>
</evidence>
<feature type="signal peptide" evidence="2">
    <location>
        <begin position="1"/>
        <end position="23"/>
    </location>
</feature>
<feature type="compositionally biased region" description="Basic and acidic residues" evidence="1">
    <location>
        <begin position="164"/>
        <end position="187"/>
    </location>
</feature>
<proteinExistence type="predicted"/>